<comment type="caution">
    <text evidence="6">The sequence shown here is derived from an EMBL/GenBank/DDBJ whole genome shotgun (WGS) entry which is preliminary data.</text>
</comment>
<proteinExistence type="inferred from homology"/>
<organism evidence="6 7">
    <name type="scientific">Saccharopolyspora spinosa</name>
    <dbReference type="NCBI Taxonomy" id="60894"/>
    <lineage>
        <taxon>Bacteria</taxon>
        <taxon>Bacillati</taxon>
        <taxon>Actinomycetota</taxon>
        <taxon>Actinomycetes</taxon>
        <taxon>Pseudonocardiales</taxon>
        <taxon>Pseudonocardiaceae</taxon>
        <taxon>Saccharopolyspora</taxon>
    </lineage>
</organism>
<dbReference type="SUPFAM" id="SSF53720">
    <property type="entry name" value="ALDH-like"/>
    <property type="match status" value="1"/>
</dbReference>
<keyword evidence="2 4" id="KW-0560">Oxidoreductase</keyword>
<protein>
    <submittedName>
        <fullName evidence="6">Acyl-CoA reductase-like NAD-dependent aldehyde dehydrogenase</fullName>
    </submittedName>
</protein>
<dbReference type="CDD" id="cd07139">
    <property type="entry name" value="ALDH_AldA-Rv0768"/>
    <property type="match status" value="1"/>
</dbReference>
<evidence type="ECO:0000313" key="6">
    <source>
        <dbReference type="EMBL" id="PKW18558.1"/>
    </source>
</evidence>
<reference evidence="6" key="1">
    <citation type="submission" date="2017-12" db="EMBL/GenBank/DDBJ databases">
        <title>Sequencing the genomes of 1000 Actinobacteria strains.</title>
        <authorList>
            <person name="Klenk H.-P."/>
        </authorList>
    </citation>
    <scope>NUCLEOTIDE SEQUENCE [LARGE SCALE GENOMIC DNA]</scope>
    <source>
        <strain evidence="6">DSM 44228</strain>
    </source>
</reference>
<dbReference type="InterPro" id="IPR016161">
    <property type="entry name" value="Ald_DH/histidinol_DH"/>
</dbReference>
<accession>A0A2N3Y6R0</accession>
<evidence type="ECO:0000256" key="4">
    <source>
        <dbReference type="RuleBase" id="RU003345"/>
    </source>
</evidence>
<dbReference type="Pfam" id="PF00171">
    <property type="entry name" value="Aldedh"/>
    <property type="match status" value="1"/>
</dbReference>
<dbReference type="Gene3D" id="3.40.605.10">
    <property type="entry name" value="Aldehyde Dehydrogenase, Chain A, domain 1"/>
    <property type="match status" value="1"/>
</dbReference>
<dbReference type="AlphaFoldDB" id="A0A2N3Y6R0"/>
<dbReference type="GO" id="GO:0016620">
    <property type="term" value="F:oxidoreductase activity, acting on the aldehyde or oxo group of donors, NAD or NADP as acceptor"/>
    <property type="evidence" value="ECO:0007669"/>
    <property type="project" value="InterPro"/>
</dbReference>
<dbReference type="OrthoDB" id="6882680at2"/>
<dbReference type="InterPro" id="IPR016163">
    <property type="entry name" value="Ald_DH_C"/>
</dbReference>
<dbReference type="PANTHER" id="PTHR42804">
    <property type="entry name" value="ALDEHYDE DEHYDROGENASE"/>
    <property type="match status" value="1"/>
</dbReference>
<gene>
    <name evidence="6" type="ORF">A8926_6656</name>
</gene>
<dbReference type="PROSITE" id="PS00687">
    <property type="entry name" value="ALDEHYDE_DEHYDR_GLU"/>
    <property type="match status" value="1"/>
</dbReference>
<dbReference type="InterPro" id="IPR029510">
    <property type="entry name" value="Ald_DH_CS_GLU"/>
</dbReference>
<evidence type="ECO:0000313" key="7">
    <source>
        <dbReference type="Proteomes" id="UP000233786"/>
    </source>
</evidence>
<feature type="active site" evidence="3">
    <location>
        <position position="256"/>
    </location>
</feature>
<comment type="similarity">
    <text evidence="1 4">Belongs to the aldehyde dehydrogenase family.</text>
</comment>
<evidence type="ECO:0000256" key="2">
    <source>
        <dbReference type="ARBA" id="ARBA00023002"/>
    </source>
</evidence>
<sequence>MSVVKAVEIPVGHFGELSIGGGWVTPATSETFDVVNPATEEVIARVATPSTKDADRAVDAARRAFDEGPWPWLTPGERAEAVVRLCDAFERRLSELNLAWALESGAPLAHGELMNDGAGVAVWRHAVGLAPDLPWEEDRGDAIVRREPVGTVLAVLTYNGPVVLMGMKVVPALLAGCPVIVKHAPESQLTARILADAAHEAGLPEGVLSFLPAGTEVTQYLVGHDGVDLVTVTGGVPIGVDVVQRTSGRLARTILELGGKSPAILADDVDLDVVMESLAEGASSFLGQICVSLSRIVAPRSRYDEVVAALASYYSGLRIGDPLDRDVQRGPLAVERARQRTETAVETARQAGARVVVGGKRPAHLEQGWFYEPTLLADVSNDMAVARQEIFGPVTSVIPYDDIEDAVRIANDTRYGLAASVYAASTGAALDIARRIRSGTVAVNTAGMSLTQPFGGVRCSGWGRECGAEGILEFTDIKQILVAGGASFLQSTLG</sequence>
<dbReference type="Gene3D" id="3.40.309.10">
    <property type="entry name" value="Aldehyde Dehydrogenase, Chain A, domain 2"/>
    <property type="match status" value="1"/>
</dbReference>
<keyword evidence="7" id="KW-1185">Reference proteome</keyword>
<dbReference type="STRING" id="994479.GCA_000194155_04767"/>
<evidence type="ECO:0000256" key="3">
    <source>
        <dbReference type="PROSITE-ProRule" id="PRU10007"/>
    </source>
</evidence>
<dbReference type="PANTHER" id="PTHR42804:SF1">
    <property type="entry name" value="ALDEHYDE DEHYDROGENASE-RELATED"/>
    <property type="match status" value="1"/>
</dbReference>
<dbReference type="Proteomes" id="UP000233786">
    <property type="component" value="Unassembled WGS sequence"/>
</dbReference>
<dbReference type="InterPro" id="IPR016162">
    <property type="entry name" value="Ald_DH_N"/>
</dbReference>
<name>A0A2N3Y6R0_SACSN</name>
<dbReference type="InterPro" id="IPR015590">
    <property type="entry name" value="Aldehyde_DH_dom"/>
</dbReference>
<dbReference type="EMBL" id="PJNB01000001">
    <property type="protein sequence ID" value="PKW18558.1"/>
    <property type="molecule type" value="Genomic_DNA"/>
</dbReference>
<feature type="domain" description="Aldehyde dehydrogenase" evidence="5">
    <location>
        <begin position="23"/>
        <end position="480"/>
    </location>
</feature>
<evidence type="ECO:0000259" key="5">
    <source>
        <dbReference type="Pfam" id="PF00171"/>
    </source>
</evidence>
<evidence type="ECO:0000256" key="1">
    <source>
        <dbReference type="ARBA" id="ARBA00009986"/>
    </source>
</evidence>
<dbReference type="RefSeq" id="WP_010309954.1">
    <property type="nucleotide sequence ID" value="NZ_CP061007.1"/>
</dbReference>